<dbReference type="Gene3D" id="2.30.30.40">
    <property type="entry name" value="SH3 Domains"/>
    <property type="match status" value="1"/>
</dbReference>
<feature type="compositionally biased region" description="Polar residues" evidence="12">
    <location>
        <begin position="648"/>
        <end position="658"/>
    </location>
</feature>
<feature type="compositionally biased region" description="Low complexity" evidence="12">
    <location>
        <begin position="682"/>
        <end position="698"/>
    </location>
</feature>
<feature type="compositionally biased region" description="Basic residues" evidence="12">
    <location>
        <begin position="512"/>
        <end position="521"/>
    </location>
</feature>
<organism evidence="15 16">
    <name type="scientific">Priapulus caudatus</name>
    <name type="common">Priapulid worm</name>
    <dbReference type="NCBI Taxonomy" id="37621"/>
    <lineage>
        <taxon>Eukaryota</taxon>
        <taxon>Metazoa</taxon>
        <taxon>Ecdysozoa</taxon>
        <taxon>Scalidophora</taxon>
        <taxon>Priapulida</taxon>
        <taxon>Priapulimorpha</taxon>
        <taxon>Priapulimorphida</taxon>
        <taxon>Priapulidae</taxon>
        <taxon>Priapulus</taxon>
    </lineage>
</organism>
<dbReference type="InterPro" id="IPR036028">
    <property type="entry name" value="SH3-like_dom_sf"/>
</dbReference>
<evidence type="ECO:0000256" key="7">
    <source>
        <dbReference type="ARBA" id="ARBA00022737"/>
    </source>
</evidence>
<evidence type="ECO:0000259" key="13">
    <source>
        <dbReference type="PROSITE" id="PS50002"/>
    </source>
</evidence>
<evidence type="ECO:0000256" key="5">
    <source>
        <dbReference type="ARBA" id="ARBA00022490"/>
    </source>
</evidence>
<evidence type="ECO:0000256" key="4">
    <source>
        <dbReference type="ARBA" id="ARBA00022475"/>
    </source>
</evidence>
<feature type="domain" description="SH3" evidence="13">
    <location>
        <begin position="703"/>
        <end position="763"/>
    </location>
</feature>
<dbReference type="SUPFAM" id="SSF50044">
    <property type="entry name" value="SH3-domain"/>
    <property type="match status" value="1"/>
</dbReference>
<evidence type="ECO:0000313" key="15">
    <source>
        <dbReference type="Proteomes" id="UP000695022"/>
    </source>
</evidence>
<accession>A0ABM1DSJ6</accession>
<dbReference type="SMART" id="SM00326">
    <property type="entry name" value="SH3"/>
    <property type="match status" value="1"/>
</dbReference>
<feature type="compositionally biased region" description="Basic residues" evidence="12">
    <location>
        <begin position="612"/>
        <end position="621"/>
    </location>
</feature>
<dbReference type="PROSITE" id="PS50002">
    <property type="entry name" value="SH3"/>
    <property type="match status" value="1"/>
</dbReference>
<dbReference type="Proteomes" id="UP000695022">
    <property type="component" value="Unplaced"/>
</dbReference>
<feature type="compositionally biased region" description="Basic and acidic residues" evidence="12">
    <location>
        <begin position="338"/>
        <end position="353"/>
    </location>
</feature>
<dbReference type="SMART" id="SM00109">
    <property type="entry name" value="C1"/>
    <property type="match status" value="1"/>
</dbReference>
<evidence type="ECO:0000313" key="16">
    <source>
        <dbReference type="RefSeq" id="XP_014662917.1"/>
    </source>
</evidence>
<evidence type="ECO:0000256" key="1">
    <source>
        <dbReference type="ARBA" id="ARBA00004278"/>
    </source>
</evidence>
<dbReference type="PROSITE" id="PS00479">
    <property type="entry name" value="ZF_DAG_PE_1"/>
    <property type="match status" value="1"/>
</dbReference>
<evidence type="ECO:0000256" key="10">
    <source>
        <dbReference type="ARBA" id="ARBA00023136"/>
    </source>
</evidence>
<dbReference type="InterPro" id="IPR001452">
    <property type="entry name" value="SH3_domain"/>
</dbReference>
<evidence type="ECO:0000256" key="9">
    <source>
        <dbReference type="ARBA" id="ARBA00022833"/>
    </source>
</evidence>
<keyword evidence="4" id="KW-1003">Cell membrane</keyword>
<evidence type="ECO:0000256" key="12">
    <source>
        <dbReference type="SAM" id="MobiDB-lite"/>
    </source>
</evidence>
<dbReference type="Gene3D" id="3.30.60.20">
    <property type="match status" value="1"/>
</dbReference>
<evidence type="ECO:0000256" key="11">
    <source>
        <dbReference type="PROSITE-ProRule" id="PRU00192"/>
    </source>
</evidence>
<comment type="subcellular location">
    <subcellularLocation>
        <location evidence="1">Cell membrane</location>
        <location evidence="1">Sarcolemma</location>
        <topology evidence="1">Peripheral membrane protein</topology>
        <orientation evidence="1">Cytoplasmic side</orientation>
    </subcellularLocation>
    <subcellularLocation>
        <location evidence="2">Cytoplasm</location>
    </subcellularLocation>
</comment>
<dbReference type="InterPro" id="IPR046349">
    <property type="entry name" value="C1-like_sf"/>
</dbReference>
<dbReference type="InterPro" id="IPR059031">
    <property type="entry name" value="SH3_20"/>
</dbReference>
<dbReference type="RefSeq" id="XP_014662917.1">
    <property type="nucleotide sequence ID" value="XM_014807431.1"/>
</dbReference>
<proteinExistence type="predicted"/>
<sequence length="824" mass="93261">MFLTTAPGFILTFKEYQDAYQKYKSHKGASNESQYLQQYYHAHNSYVLHLRASNGLIDSFHYTTLPQLLDVRSKSGLTRTWGSHLSTNIHDSLMERTSHRRNQAKKIFQYRDTLENAVCKSEEILLKELEEVHTELSNIISSAIAQHNSLLSVKTIHQFRHIVSLVFMKHRVKVTFAKRLIDYCDIPWDLLKNELVASKSADVHINQRYLVLRQQETELEGLVRYTQETLHSLVGLQQRSLDQNLYNKATELQDDVSKKRNDIRLAQMHLAAVQAQLELFSQKHFEEVGEAEMERKPTQGSIKEKWKKAFSSLKGHKQRMSTDSSSSGGDSQQNLDTANERHEHDKEREERKMSSSPDTFGSERRSHVDISNIDYAHQFLISTFKKATFCDYCKDVMRGMAKQGLRCKICKMSVHVKCQDSVPRCPGQPPNKSKLLRRQKTASSIDTRVQLSLGTGKDKDKGAQVDPVYELLKSASGMRGSSKPDSESTSNEAISSSSLKSPDVRLASPSSGRRRRPRLVKQHTIAGEYAPQTEGNYTPIDMKTSSNPNVSYPGDFGEYDPFHPSSSLYHDPNDDHGRLGSTQLHHPSLSKDFSQEEDSSLRAREQSPHSPTRGRRQKLNIRMKSFSLDNPNSKDHLRHVIGGGRPSCSYSPDSPTHGQHSRGRLQRAKGDSLDIPDDTEKSLSSASSASPLGGSPKSYQRQAAQSLYVTIRDFKGEGRRDEIEFRSGSKVVVMDMSDAEWWRGRCNGQQGYFPAGCAVRIFPGERVMKVTKSIQLSDGGIDLRLSREQIVIQLGEERDGISTIRVGDRETTCPSRNLRELWST</sequence>
<gene>
    <name evidence="16" type="primary">LOC106805455</name>
</gene>
<feature type="compositionally biased region" description="Low complexity" evidence="12">
    <location>
        <begin position="321"/>
        <end position="331"/>
    </location>
</feature>
<dbReference type="Pfam" id="PF26085">
    <property type="entry name" value="SH3_20"/>
    <property type="match status" value="1"/>
</dbReference>
<evidence type="ECO:0000259" key="14">
    <source>
        <dbReference type="PROSITE" id="PS50081"/>
    </source>
</evidence>
<keyword evidence="6" id="KW-0479">Metal-binding</keyword>
<dbReference type="Pfam" id="PF00018">
    <property type="entry name" value="SH3_1"/>
    <property type="match status" value="1"/>
</dbReference>
<keyword evidence="3 11" id="KW-0728">SH3 domain</keyword>
<feature type="region of interest" description="Disordered" evidence="12">
    <location>
        <begin position="424"/>
        <end position="701"/>
    </location>
</feature>
<reference evidence="16" key="1">
    <citation type="submission" date="2025-08" db="UniProtKB">
        <authorList>
            <consortium name="RefSeq"/>
        </authorList>
    </citation>
    <scope>IDENTIFICATION</scope>
</reference>
<dbReference type="CDD" id="cd20817">
    <property type="entry name" value="C1_Stac"/>
    <property type="match status" value="1"/>
</dbReference>
<dbReference type="InterPro" id="IPR002219">
    <property type="entry name" value="PKC_DAG/PE"/>
</dbReference>
<dbReference type="PANTHER" id="PTHR15135">
    <property type="entry name" value="STAC"/>
    <property type="match status" value="1"/>
</dbReference>
<evidence type="ECO:0000256" key="2">
    <source>
        <dbReference type="ARBA" id="ARBA00004496"/>
    </source>
</evidence>
<protein>
    <submittedName>
        <fullName evidence="16">Uncharacterized protein LOC106805455</fullName>
    </submittedName>
</protein>
<name>A0ABM1DSJ6_PRICU</name>
<feature type="region of interest" description="Disordered" evidence="12">
    <location>
        <begin position="313"/>
        <end position="365"/>
    </location>
</feature>
<feature type="domain" description="Phorbol-ester/DAG-type" evidence="14">
    <location>
        <begin position="376"/>
        <end position="425"/>
    </location>
</feature>
<evidence type="ECO:0000256" key="6">
    <source>
        <dbReference type="ARBA" id="ARBA00022723"/>
    </source>
</evidence>
<keyword evidence="15" id="KW-1185">Reference proteome</keyword>
<dbReference type="PANTHER" id="PTHR15135:SF7">
    <property type="entry name" value="STAC-LIKE, ISOFORM J"/>
    <property type="match status" value="1"/>
</dbReference>
<dbReference type="Pfam" id="PF00130">
    <property type="entry name" value="C1_1"/>
    <property type="match status" value="1"/>
</dbReference>
<keyword evidence="10" id="KW-0472">Membrane</keyword>
<evidence type="ECO:0000256" key="3">
    <source>
        <dbReference type="ARBA" id="ARBA00022443"/>
    </source>
</evidence>
<keyword evidence="8" id="KW-0863">Zinc-finger</keyword>
<keyword evidence="9" id="KW-0862">Zinc</keyword>
<dbReference type="SUPFAM" id="SSF57889">
    <property type="entry name" value="Cysteine-rich domain"/>
    <property type="match status" value="1"/>
</dbReference>
<dbReference type="GeneID" id="106805455"/>
<keyword evidence="5" id="KW-0963">Cytoplasm</keyword>
<evidence type="ECO:0000256" key="8">
    <source>
        <dbReference type="ARBA" id="ARBA00022771"/>
    </source>
</evidence>
<keyword evidence="7" id="KW-0677">Repeat</keyword>
<feature type="compositionally biased region" description="Low complexity" evidence="12">
    <location>
        <begin position="487"/>
        <end position="498"/>
    </location>
</feature>
<dbReference type="PROSITE" id="PS50081">
    <property type="entry name" value="ZF_DAG_PE_2"/>
    <property type="match status" value="1"/>
</dbReference>
<feature type="compositionally biased region" description="Polar residues" evidence="12">
    <location>
        <begin position="441"/>
        <end position="453"/>
    </location>
</feature>
<dbReference type="InterPro" id="IPR039688">
    <property type="entry name" value="STAC1/2/3"/>
</dbReference>